<evidence type="ECO:0000313" key="2">
    <source>
        <dbReference type="Proteomes" id="UP000038040"/>
    </source>
</evidence>
<evidence type="ECO:0000313" key="1">
    <source>
        <dbReference type="EMBL" id="VDN57134.1"/>
    </source>
</evidence>
<dbReference type="AlphaFoldDB" id="A0A0N4U711"/>
<dbReference type="EMBL" id="UYYG01001158">
    <property type="protein sequence ID" value="VDN57134.1"/>
    <property type="molecule type" value="Genomic_DNA"/>
</dbReference>
<evidence type="ECO:0000313" key="3">
    <source>
        <dbReference type="Proteomes" id="UP000274756"/>
    </source>
</evidence>
<reference evidence="4" key="1">
    <citation type="submission" date="2017-02" db="UniProtKB">
        <authorList>
            <consortium name="WormBaseParasite"/>
        </authorList>
    </citation>
    <scope>IDENTIFICATION</scope>
</reference>
<dbReference type="WBParaSite" id="DME_0000274701-mRNA-1">
    <property type="protein sequence ID" value="DME_0000274701-mRNA-1"/>
    <property type="gene ID" value="DME_0000274701"/>
</dbReference>
<reference evidence="1 3" key="2">
    <citation type="submission" date="2018-11" db="EMBL/GenBank/DDBJ databases">
        <authorList>
            <consortium name="Pathogen Informatics"/>
        </authorList>
    </citation>
    <scope>NUCLEOTIDE SEQUENCE [LARGE SCALE GENOMIC DNA]</scope>
</reference>
<dbReference type="OrthoDB" id="5850959at2759"/>
<proteinExistence type="predicted"/>
<sequence length="104" mass="12350">YHKKFQTCSLYEHDGTRGISQIVYVEDHDYYNRTNYINESECDAQEDVGYLLFHDFQAITTSVPIKLIGIDQLVCNTYCTQNIVRYNEEPLIYFFFLRNFIIIG</sequence>
<protein>
    <submittedName>
        <fullName evidence="4">ZP domain-containing protein</fullName>
    </submittedName>
</protein>
<keyword evidence="3" id="KW-1185">Reference proteome</keyword>
<organism evidence="2 4">
    <name type="scientific">Dracunculus medinensis</name>
    <name type="common">Guinea worm</name>
    <dbReference type="NCBI Taxonomy" id="318479"/>
    <lineage>
        <taxon>Eukaryota</taxon>
        <taxon>Metazoa</taxon>
        <taxon>Ecdysozoa</taxon>
        <taxon>Nematoda</taxon>
        <taxon>Chromadorea</taxon>
        <taxon>Rhabditida</taxon>
        <taxon>Spirurina</taxon>
        <taxon>Dracunculoidea</taxon>
        <taxon>Dracunculidae</taxon>
        <taxon>Dracunculus</taxon>
    </lineage>
</organism>
<accession>A0A0N4U711</accession>
<dbReference type="Proteomes" id="UP000274756">
    <property type="component" value="Unassembled WGS sequence"/>
</dbReference>
<name>A0A0N4U711_DRAME</name>
<dbReference type="Proteomes" id="UP000038040">
    <property type="component" value="Unplaced"/>
</dbReference>
<gene>
    <name evidence="1" type="ORF">DME_LOCUS7107</name>
</gene>
<evidence type="ECO:0000313" key="4">
    <source>
        <dbReference type="WBParaSite" id="DME_0000274701-mRNA-1"/>
    </source>
</evidence>